<comment type="caution">
    <text evidence="1">The sequence shown here is derived from an EMBL/GenBank/DDBJ whole genome shotgun (WGS) entry which is preliminary data.</text>
</comment>
<proteinExistence type="predicted"/>
<dbReference type="CDD" id="cd07067">
    <property type="entry name" value="HP_PGM_like"/>
    <property type="match status" value="1"/>
</dbReference>
<keyword evidence="2" id="KW-1185">Reference proteome</keyword>
<protein>
    <submittedName>
        <fullName evidence="1">Phosphoglycerate mutase-like protein</fullName>
    </submittedName>
</protein>
<dbReference type="SUPFAM" id="SSF53254">
    <property type="entry name" value="Phosphoglycerate mutase-like"/>
    <property type="match status" value="1"/>
</dbReference>
<dbReference type="OrthoDB" id="354304at2759"/>
<organism evidence="1 2">
    <name type="scientific">Hesseltinella vesiculosa</name>
    <dbReference type="NCBI Taxonomy" id="101127"/>
    <lineage>
        <taxon>Eukaryota</taxon>
        <taxon>Fungi</taxon>
        <taxon>Fungi incertae sedis</taxon>
        <taxon>Mucoromycota</taxon>
        <taxon>Mucoromycotina</taxon>
        <taxon>Mucoromycetes</taxon>
        <taxon>Mucorales</taxon>
        <taxon>Cunninghamellaceae</taxon>
        <taxon>Hesseltinella</taxon>
    </lineage>
</organism>
<dbReference type="PANTHER" id="PTHR47821">
    <property type="entry name" value="PHOSPHOGLYCERATE MUTASE FAMILY PROTEIN"/>
    <property type="match status" value="1"/>
</dbReference>
<dbReference type="AlphaFoldDB" id="A0A1X2GA38"/>
<name>A0A1X2GA38_9FUNG</name>
<dbReference type="Proteomes" id="UP000242146">
    <property type="component" value="Unassembled WGS sequence"/>
</dbReference>
<dbReference type="Pfam" id="PF00300">
    <property type="entry name" value="His_Phos_1"/>
    <property type="match status" value="1"/>
</dbReference>
<sequence length="231" mass="25679">MSNVNHLPVTLKNHYIIARHGFSLANDAGIVCSDPKIAIPAEGGPLGTGYGLHDKGKKQVKESATLLAKHLFGQGKYTGDDDEPVKIFCSPFKRTVETAAIIRDTLNELVFTEKGAVAPAEHAYALRERYFGDFDMKPDSTYDIVWEEDNSAPDHGENSQYNVESPSSVCDRATRFIVEEIENKMQGKTVVLVCHGDICQITLCAAAQVEPWRQREVKHVNTAEWRDFADL</sequence>
<evidence type="ECO:0000313" key="1">
    <source>
        <dbReference type="EMBL" id="ORX48816.1"/>
    </source>
</evidence>
<dbReference type="EMBL" id="MCGT01000028">
    <property type="protein sequence ID" value="ORX48816.1"/>
    <property type="molecule type" value="Genomic_DNA"/>
</dbReference>
<dbReference type="Gene3D" id="3.40.50.1240">
    <property type="entry name" value="Phosphoglycerate mutase-like"/>
    <property type="match status" value="1"/>
</dbReference>
<dbReference type="PANTHER" id="PTHR47821:SF2">
    <property type="entry name" value="PHOSPHOGLYCERATE MUTASE FAMILY PROTEIN"/>
    <property type="match status" value="1"/>
</dbReference>
<dbReference type="InterPro" id="IPR013078">
    <property type="entry name" value="His_Pase_superF_clade-1"/>
</dbReference>
<dbReference type="InterPro" id="IPR029033">
    <property type="entry name" value="His_PPase_superfam"/>
</dbReference>
<reference evidence="1 2" key="1">
    <citation type="submission" date="2016-07" db="EMBL/GenBank/DDBJ databases">
        <title>Pervasive Adenine N6-methylation of Active Genes in Fungi.</title>
        <authorList>
            <consortium name="DOE Joint Genome Institute"/>
            <person name="Mondo S.J."/>
            <person name="Dannebaum R.O."/>
            <person name="Kuo R.C."/>
            <person name="Labutti K."/>
            <person name="Haridas S."/>
            <person name="Kuo A."/>
            <person name="Salamov A."/>
            <person name="Ahrendt S.R."/>
            <person name="Lipzen A."/>
            <person name="Sullivan W."/>
            <person name="Andreopoulos W.B."/>
            <person name="Clum A."/>
            <person name="Lindquist E."/>
            <person name="Daum C."/>
            <person name="Ramamoorthy G.K."/>
            <person name="Gryganskyi A."/>
            <person name="Culley D."/>
            <person name="Magnuson J.K."/>
            <person name="James T.Y."/>
            <person name="O'Malley M.A."/>
            <person name="Stajich J.E."/>
            <person name="Spatafora J.W."/>
            <person name="Visel A."/>
            <person name="Grigoriev I.V."/>
        </authorList>
    </citation>
    <scope>NUCLEOTIDE SEQUENCE [LARGE SCALE GENOMIC DNA]</scope>
    <source>
        <strain evidence="1 2">NRRL 3301</strain>
    </source>
</reference>
<gene>
    <name evidence="1" type="ORF">DM01DRAFT_1409718</name>
</gene>
<evidence type="ECO:0000313" key="2">
    <source>
        <dbReference type="Proteomes" id="UP000242146"/>
    </source>
</evidence>
<accession>A0A1X2GA38</accession>